<dbReference type="PANTHER" id="PTHR12482:SF5">
    <property type="entry name" value="DUF676 DOMAIN-CONTAINING PROTEIN"/>
    <property type="match status" value="1"/>
</dbReference>
<dbReference type="InterPro" id="IPR044294">
    <property type="entry name" value="Lipase-like"/>
</dbReference>
<dbReference type="AlphaFoldDB" id="A0A0H5QLI5"/>
<organism evidence="2">
    <name type="scientific">Spongospora subterranea</name>
    <dbReference type="NCBI Taxonomy" id="70186"/>
    <lineage>
        <taxon>Eukaryota</taxon>
        <taxon>Sar</taxon>
        <taxon>Rhizaria</taxon>
        <taxon>Endomyxa</taxon>
        <taxon>Phytomyxea</taxon>
        <taxon>Plasmodiophorida</taxon>
        <taxon>Plasmodiophoridae</taxon>
        <taxon>Spongospora</taxon>
    </lineage>
</organism>
<dbReference type="Pfam" id="PF05057">
    <property type="entry name" value="DUF676"/>
    <property type="match status" value="1"/>
</dbReference>
<dbReference type="PANTHER" id="PTHR12482">
    <property type="entry name" value="LIPASE ROG1-RELATED-RELATED"/>
    <property type="match status" value="1"/>
</dbReference>
<feature type="domain" description="DUF676" evidence="1">
    <location>
        <begin position="2"/>
        <end position="87"/>
    </location>
</feature>
<sequence length="172" mass="19524">MYTFLALGSPHLGYVHENSPITEAGMWLLRKLSKSESLSQLSLLDASQDMRQSYVYQLSLKSGLEYFRNVLLVASHQDTYVPHSSAMIQLTPDNLSKKGILANEMATNLLAKLEAVNLVRFHVNFVASTMRWSVDQLIGRSAHISFLDQPLYIHMLTYVYHDYFARSPSPIT</sequence>
<evidence type="ECO:0000313" key="2">
    <source>
        <dbReference type="EMBL" id="CRZ03010.1"/>
    </source>
</evidence>
<proteinExistence type="predicted"/>
<protein>
    <recommendedName>
        <fullName evidence="1">DUF676 domain-containing protein</fullName>
    </recommendedName>
</protein>
<dbReference type="EMBL" id="HACM01002571">
    <property type="protein sequence ID" value="CRZ03013.1"/>
    <property type="molecule type" value="Transcribed_RNA"/>
</dbReference>
<reference evidence="2" key="1">
    <citation type="submission" date="2015-04" db="EMBL/GenBank/DDBJ databases">
        <title>The genome sequence of the plant pathogenic Rhizarian Plasmodiophora brassicae reveals insights in its biotrophic life cycle and the origin of chitin synthesis.</title>
        <authorList>
            <person name="Schwelm A."/>
            <person name="Fogelqvist J."/>
            <person name="Knaust A."/>
            <person name="Julke S."/>
            <person name="Lilja T."/>
            <person name="Dhandapani V."/>
            <person name="Bonilla-Rosso G."/>
            <person name="Karlsson M."/>
            <person name="Shevchenko A."/>
            <person name="Choi S.R."/>
            <person name="Kim H.G."/>
            <person name="Park J.Y."/>
            <person name="Lim Y.P."/>
            <person name="Ludwig-Muller J."/>
            <person name="Dixelius C."/>
        </authorList>
    </citation>
    <scope>NUCLEOTIDE SEQUENCE</scope>
    <source>
        <tissue evidence="2">Potato root galls</tissue>
    </source>
</reference>
<name>A0A0H5QLI5_9EUKA</name>
<dbReference type="EMBL" id="HACM01002568">
    <property type="protein sequence ID" value="CRZ03010.1"/>
    <property type="molecule type" value="Transcribed_RNA"/>
</dbReference>
<evidence type="ECO:0000259" key="1">
    <source>
        <dbReference type="Pfam" id="PF05057"/>
    </source>
</evidence>
<accession>A0A0H5QLI5</accession>
<dbReference type="InterPro" id="IPR007751">
    <property type="entry name" value="DUF676_lipase-like"/>
</dbReference>